<feature type="domain" description="PilY1 beta-propeller" evidence="8">
    <location>
        <begin position="870"/>
        <end position="1088"/>
    </location>
</feature>
<evidence type="ECO:0000259" key="8">
    <source>
        <dbReference type="Pfam" id="PF05567"/>
    </source>
</evidence>
<feature type="chain" id="PRO_5041951584" evidence="7">
    <location>
        <begin position="24"/>
        <end position="1355"/>
    </location>
</feature>
<evidence type="ECO:0000313" key="10">
    <source>
        <dbReference type="Proteomes" id="UP000061468"/>
    </source>
</evidence>
<evidence type="ECO:0000256" key="3">
    <source>
        <dbReference type="ARBA" id="ARBA00022558"/>
    </source>
</evidence>
<gene>
    <name evidence="9" type="ORF">AV942_13340</name>
</gene>
<comment type="similarity">
    <text evidence="2">Belongs to the PilY1 family.</text>
</comment>
<organism evidence="9 10">
    <name type="scientific">Alteromonas mediterranea</name>
    <dbReference type="NCBI Taxonomy" id="314275"/>
    <lineage>
        <taxon>Bacteria</taxon>
        <taxon>Pseudomonadati</taxon>
        <taxon>Pseudomonadota</taxon>
        <taxon>Gammaproteobacteria</taxon>
        <taxon>Alteromonadales</taxon>
        <taxon>Alteromonadaceae</taxon>
        <taxon>Alteromonas/Salinimonas group</taxon>
        <taxon>Alteromonas</taxon>
    </lineage>
</organism>
<dbReference type="InterPro" id="IPR008707">
    <property type="entry name" value="B-propeller_PilY1"/>
</dbReference>
<sequence>MKKLTTYLASISLFSCIGFSAFGDDLDIYLGNASNAVTYNPNVLFIMDSSGSMGNYDNTSQTRMLRVQNALKEALSSATNINAGLMRFSDYGGPILYPVRNIDESVRPEIIISTNDDDHDAHEINGSVTTDSNDLILSSGTQTVTSGLRFTELNIPQGATILNASIRFTSERFNVAGTSLVISAEASASSSAFSSSSNNLSERSKTAANIEWLTDNSFPASGEVITTPDISAVIQEVVDLSAWCGGKNINILIEGTSADPASAREVRASDVGQSGAPQLVVSYDDSTASGCVQGEGIYQVADAKDNSEEDVNGYPNTGGELSFNSSYNDYIGVRFRNVNIPQGAVITDAYLEFTAYSTRTYGNPSMRIRGVADDDASDFHPNRRYRLRNLPKTSGITWSMPDFYNNYVYRTPDISGIVKQIVDRSGWQSGNDMAFVMDNFVSYRGAHTYNSPSKAPKLIVKFNGAATPGASATVREHLVSKIDELSANGFTPIVDTLLEAANYYGGRSVDYGRKRGENDVNWSVRRSTRVSHRSSYLGADSILPWGCTEDNLSDSDCITEQIPTPATYISPVSDLQCQTNNHIVLLSDGEANNNHSVSKIQTLLGQSCTGNGGEKCGLDLVRNISDTSTSVIGPRVITHTIGFAANNTANNFLNQLALQSGGGFYQADNSTDLLEAFNTILRSVKDVNATFVSPGVAVNQLNRLTHRDELYFALFKPSEGAMWPGNLKRYRLSGDKILDKNSLNAVDSETGFFTENAHSYWSTLADGSEVSEGGASSRLGANRNIYVFDSAGTIASSANALHEDNTSITNADLAIQGETDADDLRDAILKWARGVDVKDSNGDGSTSDYRTQMGDPIHSQPIIVNYGSNDSAIFVATNQGMLHSFDTSSGEENFAIMPKELLQNLHHFYKDTPTLEHEYGLDGDMILRTVDDKKYLYVGMRRGGRNYYVFDVTQKDSPKLKFKIEGGAGTLAKLGQTWSRPTITKVNMGGQVKNVMIIGGGYDDAQDDRSVRASDVMGNAVFMFDADTGSLLWHASNEDADLNLSNMTYSVPGRISVIDRDNDGFADHMYVSDTGGQLFRLDIYNGESGADFIKGERLADFGGDTEETNRRFYYGPDVTEVALGDELYYGIALGSGWRASPLDTVVEDNFYMLKDSGVFNRDTNGDYTYMSTVTESDMYNATSHALNSNDESERALASQTFANKAGWYLNLTINGEKVLSSPLIIDYKVFFTTYVPAESSTSACAPPTGNSRAYLVSMFNGNAVTDVNNDGEVNGEDRSADLKQTGIAPETKILIEDIVSPVVCLGTECVSAVIEVDEDGNDVDCVNAFECLAENIYGRFERIQRGSWHSETERE</sequence>
<proteinExistence type="inferred from homology"/>
<comment type="subcellular location">
    <subcellularLocation>
        <location evidence="1">Fimbrium</location>
    </subcellularLocation>
</comment>
<evidence type="ECO:0000256" key="6">
    <source>
        <dbReference type="ARBA" id="ARBA00023263"/>
    </source>
</evidence>
<evidence type="ECO:0000256" key="5">
    <source>
        <dbReference type="ARBA" id="ARBA00022837"/>
    </source>
</evidence>
<reference evidence="9 10" key="1">
    <citation type="submission" date="2015-12" db="EMBL/GenBank/DDBJ databases">
        <title>Intraspecies pangenome expansion in the marine bacterium Alteromonas.</title>
        <authorList>
            <person name="Lopez-Perez M."/>
            <person name="Rodriguez-Valera F."/>
        </authorList>
    </citation>
    <scope>NUCLEOTIDE SEQUENCE [LARGE SCALE GENOMIC DNA]</scope>
    <source>
        <strain evidence="9 10">UM8</strain>
    </source>
</reference>
<name>A0AAC8XLI4_9ALTE</name>
<keyword evidence="7" id="KW-0732">Signal</keyword>
<dbReference type="Proteomes" id="UP000061468">
    <property type="component" value="Chromosome"/>
</dbReference>
<keyword evidence="3" id="KW-1029">Fimbrium biogenesis</keyword>
<dbReference type="Pfam" id="PF05567">
    <property type="entry name" value="T4P_PilY1"/>
    <property type="match status" value="1"/>
</dbReference>
<dbReference type="Gene3D" id="3.40.50.410">
    <property type="entry name" value="von Willebrand factor, type A domain"/>
    <property type="match status" value="2"/>
</dbReference>
<protein>
    <submittedName>
        <fullName evidence="9">Pilus assembly protein PilY</fullName>
    </submittedName>
</protein>
<evidence type="ECO:0000256" key="2">
    <source>
        <dbReference type="ARBA" id="ARBA00008387"/>
    </source>
</evidence>
<dbReference type="GO" id="GO:0046872">
    <property type="term" value="F:metal ion binding"/>
    <property type="evidence" value="ECO:0007669"/>
    <property type="project" value="UniProtKB-KW"/>
</dbReference>
<evidence type="ECO:0000313" key="9">
    <source>
        <dbReference type="EMBL" id="AMJ79211.1"/>
    </source>
</evidence>
<keyword evidence="5" id="KW-0106">Calcium</keyword>
<evidence type="ECO:0000256" key="1">
    <source>
        <dbReference type="ARBA" id="ARBA00004561"/>
    </source>
</evidence>
<dbReference type="PROSITE" id="PS51257">
    <property type="entry name" value="PROKAR_LIPOPROTEIN"/>
    <property type="match status" value="1"/>
</dbReference>
<dbReference type="RefSeq" id="WP_012518961.1">
    <property type="nucleotide sequence ID" value="NZ_CP013928.1"/>
</dbReference>
<keyword evidence="4" id="KW-0479">Metal-binding</keyword>
<dbReference type="SUPFAM" id="SSF50998">
    <property type="entry name" value="Quinoprotein alcohol dehydrogenase-like"/>
    <property type="match status" value="1"/>
</dbReference>
<dbReference type="SUPFAM" id="SSF53300">
    <property type="entry name" value="vWA-like"/>
    <property type="match status" value="2"/>
</dbReference>
<accession>A0AAC8XLI4</accession>
<evidence type="ECO:0000256" key="7">
    <source>
        <dbReference type="SAM" id="SignalP"/>
    </source>
</evidence>
<evidence type="ECO:0000256" key="4">
    <source>
        <dbReference type="ARBA" id="ARBA00022723"/>
    </source>
</evidence>
<feature type="signal peptide" evidence="7">
    <location>
        <begin position="1"/>
        <end position="23"/>
    </location>
</feature>
<dbReference type="GO" id="GO:0009289">
    <property type="term" value="C:pilus"/>
    <property type="evidence" value="ECO:0007669"/>
    <property type="project" value="UniProtKB-SubCell"/>
</dbReference>
<dbReference type="InterPro" id="IPR011047">
    <property type="entry name" value="Quinoprotein_ADH-like_sf"/>
</dbReference>
<keyword evidence="6" id="KW-0281">Fimbrium</keyword>
<dbReference type="InterPro" id="IPR036465">
    <property type="entry name" value="vWFA_dom_sf"/>
</dbReference>
<dbReference type="EMBL" id="CP013928">
    <property type="protein sequence ID" value="AMJ79211.1"/>
    <property type="molecule type" value="Genomic_DNA"/>
</dbReference>